<evidence type="ECO:0000256" key="5">
    <source>
        <dbReference type="PROSITE-ProRule" id="PRU01248"/>
    </source>
</evidence>
<name>A0A368LHA8_9VIBR</name>
<dbReference type="EMBL" id="QPGL01000002">
    <property type="protein sequence ID" value="RCS70132.1"/>
    <property type="molecule type" value="Genomic_DNA"/>
</dbReference>
<comment type="similarity">
    <text evidence="1">Belongs to the 'phage' integrase family.</text>
</comment>
<dbReference type="Gene3D" id="1.10.443.10">
    <property type="entry name" value="Intergrase catalytic core"/>
    <property type="match status" value="1"/>
</dbReference>
<evidence type="ECO:0000313" key="9">
    <source>
        <dbReference type="Proteomes" id="UP000252479"/>
    </source>
</evidence>
<dbReference type="InterPro" id="IPR050090">
    <property type="entry name" value="Tyrosine_recombinase_XerCD"/>
</dbReference>
<evidence type="ECO:0000313" key="8">
    <source>
        <dbReference type="EMBL" id="RCS70132.1"/>
    </source>
</evidence>
<protein>
    <submittedName>
        <fullName evidence="8">Integrase</fullName>
    </submittedName>
</protein>
<comment type="caution">
    <text evidence="8">The sequence shown here is derived from an EMBL/GenBank/DDBJ whole genome shotgun (WGS) entry which is preliminary data.</text>
</comment>
<evidence type="ECO:0000256" key="4">
    <source>
        <dbReference type="ARBA" id="ARBA00023172"/>
    </source>
</evidence>
<evidence type="ECO:0000256" key="3">
    <source>
        <dbReference type="ARBA" id="ARBA00023125"/>
    </source>
</evidence>
<dbReference type="GO" id="GO:0008907">
    <property type="term" value="F:integrase activity"/>
    <property type="evidence" value="ECO:0007669"/>
    <property type="project" value="InterPro"/>
</dbReference>
<accession>A0A368LHA8</accession>
<dbReference type="Gene3D" id="1.10.150.130">
    <property type="match status" value="1"/>
</dbReference>
<sequence>MAARPRIYKNHVENLYQKTDKRNGKTYFSYKHPESGKFIGLGSDRDKAFAAAKEANLVFAERRLDTLRLIIDSDPKVVASSGISVKSWVERYIKLQNSRMKDGKLKPETVRTKVYRAELMTRYLGSKRLREITTKDIFDVIEQYTSREKFGMARNIQAAWRDIFIEAQYAGEVDTGFNPVSSTRKVQVEVKRKRITEDDVTALFSSKLYRTRHYLKMASKIAITTGLRRGDIVNLKYSDIKDGHLFVSLNKSNGRTKIAFPLELTNPYLNQSLADIIAECRSTKIVSKYLVHHTRNQISRNSIVKGQRVNAETITTAFYEAKTECKDSLSDFSVSFHELRSFAERTYRDAGFDTKILLGHKNQETTDTYNNNRSDQYTFIKLPSNM</sequence>
<dbReference type="InterPro" id="IPR002104">
    <property type="entry name" value="Integrase_catalytic"/>
</dbReference>
<dbReference type="SUPFAM" id="SSF54171">
    <property type="entry name" value="DNA-binding domain"/>
    <property type="match status" value="1"/>
</dbReference>
<feature type="domain" description="Core-binding (CB)" evidence="7">
    <location>
        <begin position="83"/>
        <end position="168"/>
    </location>
</feature>
<keyword evidence="3 5" id="KW-0238">DNA-binding</keyword>
<dbReference type="GeneID" id="303189592"/>
<evidence type="ECO:0000259" key="7">
    <source>
        <dbReference type="PROSITE" id="PS51900"/>
    </source>
</evidence>
<dbReference type="PROSITE" id="PS51898">
    <property type="entry name" value="TYR_RECOMBINASE"/>
    <property type="match status" value="1"/>
</dbReference>
<dbReference type="PROSITE" id="PS51900">
    <property type="entry name" value="CB"/>
    <property type="match status" value="1"/>
</dbReference>
<dbReference type="PANTHER" id="PTHR30349">
    <property type="entry name" value="PHAGE INTEGRASE-RELATED"/>
    <property type="match status" value="1"/>
</dbReference>
<dbReference type="InterPro" id="IPR010998">
    <property type="entry name" value="Integrase_recombinase_N"/>
</dbReference>
<keyword evidence="4" id="KW-0233">DNA recombination</keyword>
<dbReference type="InterPro" id="IPR044068">
    <property type="entry name" value="CB"/>
</dbReference>
<dbReference type="Pfam" id="PF00589">
    <property type="entry name" value="Phage_integrase"/>
    <property type="match status" value="1"/>
</dbReference>
<dbReference type="PANTHER" id="PTHR30349:SF64">
    <property type="entry name" value="PROPHAGE INTEGRASE INTD-RELATED"/>
    <property type="match status" value="1"/>
</dbReference>
<dbReference type="Pfam" id="PF09003">
    <property type="entry name" value="Arm-DNA-bind_1"/>
    <property type="match status" value="1"/>
</dbReference>
<gene>
    <name evidence="8" type="ORF">CIK83_11735</name>
</gene>
<proteinExistence type="inferred from homology"/>
<dbReference type="RefSeq" id="WP_086959635.1">
    <property type="nucleotide sequence ID" value="NZ_FUKS01000013.1"/>
</dbReference>
<dbReference type="InterPro" id="IPR011010">
    <property type="entry name" value="DNA_brk_join_enz"/>
</dbReference>
<keyword evidence="2" id="KW-0229">DNA integration</keyword>
<dbReference type="SUPFAM" id="SSF56349">
    <property type="entry name" value="DNA breaking-rejoining enzymes"/>
    <property type="match status" value="1"/>
</dbReference>
<dbReference type="Gene3D" id="3.30.160.60">
    <property type="entry name" value="Classic Zinc Finger"/>
    <property type="match status" value="1"/>
</dbReference>
<keyword evidence="9" id="KW-1185">Reference proteome</keyword>
<evidence type="ECO:0000256" key="1">
    <source>
        <dbReference type="ARBA" id="ARBA00008857"/>
    </source>
</evidence>
<dbReference type="GO" id="GO:0006310">
    <property type="term" value="P:DNA recombination"/>
    <property type="evidence" value="ECO:0007669"/>
    <property type="project" value="UniProtKB-KW"/>
</dbReference>
<evidence type="ECO:0000256" key="2">
    <source>
        <dbReference type="ARBA" id="ARBA00022908"/>
    </source>
</evidence>
<organism evidence="8 9">
    <name type="scientific">Vibrio casei</name>
    <dbReference type="NCBI Taxonomy" id="673372"/>
    <lineage>
        <taxon>Bacteria</taxon>
        <taxon>Pseudomonadati</taxon>
        <taxon>Pseudomonadota</taxon>
        <taxon>Gammaproteobacteria</taxon>
        <taxon>Vibrionales</taxon>
        <taxon>Vibrionaceae</taxon>
        <taxon>Vibrio</taxon>
    </lineage>
</organism>
<dbReference type="Proteomes" id="UP000252479">
    <property type="component" value="Unassembled WGS sequence"/>
</dbReference>
<reference evidence="8 9" key="1">
    <citation type="journal article" date="2017" name="Elife">
        <title>Extensive horizontal gene transfer in cheese-associated bacteria.</title>
        <authorList>
            <person name="Bonham K.S."/>
            <person name="Wolfe B.E."/>
            <person name="Dutton R.J."/>
        </authorList>
    </citation>
    <scope>NUCLEOTIDE SEQUENCE [LARGE SCALE GENOMIC DNA]</scope>
    <source>
        <strain evidence="8 9">JB196</strain>
    </source>
</reference>
<evidence type="ECO:0000259" key="6">
    <source>
        <dbReference type="PROSITE" id="PS51898"/>
    </source>
</evidence>
<dbReference type="InterPro" id="IPR013762">
    <property type="entry name" value="Integrase-like_cat_sf"/>
</dbReference>
<dbReference type="GO" id="GO:0003677">
    <property type="term" value="F:DNA binding"/>
    <property type="evidence" value="ECO:0007669"/>
    <property type="project" value="UniProtKB-UniRule"/>
</dbReference>
<dbReference type="AlphaFoldDB" id="A0A368LHA8"/>
<dbReference type="InterPro" id="IPR015094">
    <property type="entry name" value="Integrase_lambda-typ_DNA-bd_N"/>
</dbReference>
<dbReference type="InterPro" id="IPR016177">
    <property type="entry name" value="DNA-bd_dom_sf"/>
</dbReference>
<feature type="domain" description="Tyr recombinase" evidence="6">
    <location>
        <begin position="190"/>
        <end position="382"/>
    </location>
</feature>